<evidence type="ECO:0000256" key="2">
    <source>
        <dbReference type="ARBA" id="ARBA00021572"/>
    </source>
</evidence>
<evidence type="ECO:0000313" key="5">
    <source>
        <dbReference type="EMBL" id="GFZ87314.1"/>
    </source>
</evidence>
<protein>
    <recommendedName>
        <fullName evidence="2">Bleomycin resistance protein</fullName>
    </recommendedName>
</protein>
<sequence>MEKGYLHQIHPVLPVKNVLAALFFYVNKLGFDIAFADDDKDPKYAGIRRDDIEIHLQWHDEAEWELTVDRPMLRIVTQHIDSLFEEYKTKDVFHKDTSLKETPWGTKEFSFYDIYKNGLTFYTSVS</sequence>
<evidence type="ECO:0000313" key="6">
    <source>
        <dbReference type="Proteomes" id="UP000598120"/>
    </source>
</evidence>
<feature type="domain" description="VOC" evidence="4">
    <location>
        <begin position="5"/>
        <end position="124"/>
    </location>
</feature>
<name>A0A8J2TSR9_9FLAO</name>
<organism evidence="5 6">
    <name type="scientific">Aquaticitalea lipolytica</name>
    <dbReference type="NCBI Taxonomy" id="1247562"/>
    <lineage>
        <taxon>Bacteria</taxon>
        <taxon>Pseudomonadati</taxon>
        <taxon>Bacteroidota</taxon>
        <taxon>Flavobacteriia</taxon>
        <taxon>Flavobacteriales</taxon>
        <taxon>Flavobacteriaceae</taxon>
        <taxon>Aquaticitalea</taxon>
    </lineage>
</organism>
<accession>A0A8J2TSR9</accession>
<reference evidence="5 6" key="1">
    <citation type="journal article" date="2014" name="Int. J. Syst. Evol. Microbiol.">
        <title>Complete genome sequence of Corynebacterium casei LMG S-19264T (=DSM 44701T), isolated from a smear-ripened cheese.</title>
        <authorList>
            <consortium name="US DOE Joint Genome Institute (JGI-PGF)"/>
            <person name="Walter F."/>
            <person name="Albersmeier A."/>
            <person name="Kalinowski J."/>
            <person name="Ruckert C."/>
        </authorList>
    </citation>
    <scope>NUCLEOTIDE SEQUENCE [LARGE SCALE GENOMIC DNA]</scope>
    <source>
        <strain evidence="5 6">CGMCC 1.15295</strain>
    </source>
</reference>
<dbReference type="GO" id="GO:0046677">
    <property type="term" value="P:response to antibiotic"/>
    <property type="evidence" value="ECO:0007669"/>
    <property type="project" value="UniProtKB-KW"/>
</dbReference>
<dbReference type="RefSeq" id="WP_188606061.1">
    <property type="nucleotide sequence ID" value="NZ_BMIC01000003.1"/>
</dbReference>
<keyword evidence="3" id="KW-0046">Antibiotic resistance</keyword>
<evidence type="ECO:0000256" key="3">
    <source>
        <dbReference type="ARBA" id="ARBA00023251"/>
    </source>
</evidence>
<gene>
    <name evidence="5" type="ORF">GCM10011531_18240</name>
</gene>
<dbReference type="AlphaFoldDB" id="A0A8J2TSR9"/>
<dbReference type="SUPFAM" id="SSF54593">
    <property type="entry name" value="Glyoxalase/Bleomycin resistance protein/Dihydroxybiphenyl dioxygenase"/>
    <property type="match status" value="1"/>
</dbReference>
<comment type="caution">
    <text evidence="5">The sequence shown here is derived from an EMBL/GenBank/DDBJ whole genome shotgun (WGS) entry which is preliminary data.</text>
</comment>
<comment type="similarity">
    <text evidence="1">Belongs to the bleomycin resistance protein family.</text>
</comment>
<dbReference type="PROSITE" id="PS51819">
    <property type="entry name" value="VOC"/>
    <property type="match status" value="1"/>
</dbReference>
<proteinExistence type="inferred from homology"/>
<dbReference type="Gene3D" id="3.10.180.10">
    <property type="entry name" value="2,3-Dihydroxybiphenyl 1,2-Dioxygenase, domain 1"/>
    <property type="match status" value="1"/>
</dbReference>
<dbReference type="Proteomes" id="UP000598120">
    <property type="component" value="Unassembled WGS sequence"/>
</dbReference>
<evidence type="ECO:0000259" key="4">
    <source>
        <dbReference type="PROSITE" id="PS51819"/>
    </source>
</evidence>
<dbReference type="InterPro" id="IPR029068">
    <property type="entry name" value="Glyas_Bleomycin-R_OHBP_Dase"/>
</dbReference>
<dbReference type="Pfam" id="PF19581">
    <property type="entry name" value="Glyoxalase_7"/>
    <property type="match status" value="1"/>
</dbReference>
<dbReference type="InterPro" id="IPR000335">
    <property type="entry name" value="Bleomycin-R"/>
</dbReference>
<dbReference type="InterPro" id="IPR037523">
    <property type="entry name" value="VOC_core"/>
</dbReference>
<keyword evidence="6" id="KW-1185">Reference proteome</keyword>
<dbReference type="EMBL" id="BMIC01000003">
    <property type="protein sequence ID" value="GFZ87314.1"/>
    <property type="molecule type" value="Genomic_DNA"/>
</dbReference>
<evidence type="ECO:0000256" key="1">
    <source>
        <dbReference type="ARBA" id="ARBA00011051"/>
    </source>
</evidence>